<dbReference type="SUPFAM" id="SSF57903">
    <property type="entry name" value="FYVE/PHD zinc finger"/>
    <property type="match status" value="1"/>
</dbReference>
<keyword evidence="3" id="KW-0862">Zinc</keyword>
<evidence type="ECO:0000256" key="1">
    <source>
        <dbReference type="ARBA" id="ARBA00022723"/>
    </source>
</evidence>
<dbReference type="PROSITE" id="PS51465">
    <property type="entry name" value="KAZAL_2"/>
    <property type="match status" value="1"/>
</dbReference>
<sequence>MADEEEPEKCGKCSKEFDGGLSVGCEGECSEWFHLKCAELTVKEYKVIKGCKRLKWFCDICYESEVIKKTNDEVIKEIKQLKDQISRLEEKVSAIKVDDNDNVKYSNAGAEEIKQRSEAAIIISAKNEDINKHTSIQNDLKGAIKPQELRIGVNNMKTTGAGKVKLSCEKKTDILKLKSEIKSKLGSKYDISEVKTRKLKIKIVGINENMDKDELKNTIIKQNELQSLDRLDLDNIATYKGKYVYTAIAETNSRTFDPCLVHYCMKGRECVVTKEGQPTCQCVHQCAMHQRVVCGSDGHIYPNHCELHRAACLTRSPISIERGVHCVKHGNFV</sequence>
<dbReference type="GO" id="GO:0030154">
    <property type="term" value="P:cell differentiation"/>
    <property type="evidence" value="ECO:0007669"/>
    <property type="project" value="TreeGrafter"/>
</dbReference>
<dbReference type="GO" id="GO:0008270">
    <property type="term" value="F:zinc ion binding"/>
    <property type="evidence" value="ECO:0007669"/>
    <property type="project" value="UniProtKB-KW"/>
</dbReference>
<dbReference type="PANTHER" id="PTHR10913">
    <property type="entry name" value="FOLLISTATIN-RELATED"/>
    <property type="match status" value="1"/>
</dbReference>
<keyword evidence="4" id="KW-1015">Disulfide bond</keyword>
<dbReference type="InterPro" id="IPR001965">
    <property type="entry name" value="Znf_PHD"/>
</dbReference>
<organism evidence="9 10">
    <name type="scientific">Henosepilachna vigintioctopunctata</name>
    <dbReference type="NCBI Taxonomy" id="420089"/>
    <lineage>
        <taxon>Eukaryota</taxon>
        <taxon>Metazoa</taxon>
        <taxon>Ecdysozoa</taxon>
        <taxon>Arthropoda</taxon>
        <taxon>Hexapoda</taxon>
        <taxon>Insecta</taxon>
        <taxon>Pterygota</taxon>
        <taxon>Neoptera</taxon>
        <taxon>Endopterygota</taxon>
        <taxon>Coleoptera</taxon>
        <taxon>Polyphaga</taxon>
        <taxon>Cucujiformia</taxon>
        <taxon>Coccinelloidea</taxon>
        <taxon>Coccinellidae</taxon>
        <taxon>Epilachninae</taxon>
        <taxon>Epilachnini</taxon>
        <taxon>Henosepilachna</taxon>
    </lineage>
</organism>
<dbReference type="InterPro" id="IPR019787">
    <property type="entry name" value="Znf_PHD-finger"/>
</dbReference>
<dbReference type="InterPro" id="IPR011011">
    <property type="entry name" value="Znf_FYVE_PHD"/>
</dbReference>
<dbReference type="Gene3D" id="3.30.40.10">
    <property type="entry name" value="Zinc/RING finger domain, C3HC4 (zinc finger)"/>
    <property type="match status" value="1"/>
</dbReference>
<dbReference type="GO" id="GO:0005615">
    <property type="term" value="C:extracellular space"/>
    <property type="evidence" value="ECO:0007669"/>
    <property type="project" value="TreeGrafter"/>
</dbReference>
<protein>
    <recommendedName>
        <fullName evidence="11">PHD-type domain-containing protein</fullName>
    </recommendedName>
</protein>
<keyword evidence="1" id="KW-0479">Metal-binding</keyword>
<dbReference type="AlphaFoldDB" id="A0AAW1UU23"/>
<name>A0AAW1UU23_9CUCU</name>
<dbReference type="Proteomes" id="UP001431783">
    <property type="component" value="Unassembled WGS sequence"/>
</dbReference>
<dbReference type="PROSITE" id="PS50016">
    <property type="entry name" value="ZF_PHD_2"/>
    <property type="match status" value="1"/>
</dbReference>
<dbReference type="InterPro" id="IPR013083">
    <property type="entry name" value="Znf_RING/FYVE/PHD"/>
</dbReference>
<dbReference type="SMART" id="SM00280">
    <property type="entry name" value="KAZAL"/>
    <property type="match status" value="1"/>
</dbReference>
<feature type="domain" description="PHD-type" evidence="7">
    <location>
        <begin position="7"/>
        <end position="64"/>
    </location>
</feature>
<evidence type="ECO:0008006" key="11">
    <source>
        <dbReference type="Google" id="ProtNLM"/>
    </source>
</evidence>
<evidence type="ECO:0000256" key="6">
    <source>
        <dbReference type="SAM" id="Coils"/>
    </source>
</evidence>
<evidence type="ECO:0000256" key="4">
    <source>
        <dbReference type="ARBA" id="ARBA00023157"/>
    </source>
</evidence>
<evidence type="ECO:0000313" key="9">
    <source>
        <dbReference type="EMBL" id="KAK9887006.1"/>
    </source>
</evidence>
<feature type="coiled-coil region" evidence="6">
    <location>
        <begin position="64"/>
        <end position="98"/>
    </location>
</feature>
<dbReference type="PROSITE" id="PS01359">
    <property type="entry name" value="ZF_PHD_1"/>
    <property type="match status" value="1"/>
</dbReference>
<proteinExistence type="predicted"/>
<dbReference type="InterPro" id="IPR002350">
    <property type="entry name" value="Kazal_dom"/>
</dbReference>
<evidence type="ECO:0000259" key="8">
    <source>
        <dbReference type="PROSITE" id="PS51465"/>
    </source>
</evidence>
<comment type="caution">
    <text evidence="9">The sequence shown here is derived from an EMBL/GenBank/DDBJ whole genome shotgun (WGS) entry which is preliminary data.</text>
</comment>
<keyword evidence="2 5" id="KW-0863">Zinc-finger</keyword>
<dbReference type="Pfam" id="PF00628">
    <property type="entry name" value="PHD"/>
    <property type="match status" value="1"/>
</dbReference>
<dbReference type="EMBL" id="JARQZJ010000104">
    <property type="protein sequence ID" value="KAK9887006.1"/>
    <property type="molecule type" value="Genomic_DNA"/>
</dbReference>
<keyword evidence="10" id="KW-1185">Reference proteome</keyword>
<evidence type="ECO:0000313" key="10">
    <source>
        <dbReference type="Proteomes" id="UP001431783"/>
    </source>
</evidence>
<keyword evidence="6" id="KW-0175">Coiled coil</keyword>
<accession>A0AAW1UU23</accession>
<dbReference type="InterPro" id="IPR050653">
    <property type="entry name" value="Prot_Inhib_GrowthFact_Antg"/>
</dbReference>
<evidence type="ECO:0000256" key="3">
    <source>
        <dbReference type="ARBA" id="ARBA00022833"/>
    </source>
</evidence>
<dbReference type="SMART" id="SM00249">
    <property type="entry name" value="PHD"/>
    <property type="match status" value="1"/>
</dbReference>
<evidence type="ECO:0000256" key="5">
    <source>
        <dbReference type="PROSITE-ProRule" id="PRU00146"/>
    </source>
</evidence>
<dbReference type="SUPFAM" id="SSF100895">
    <property type="entry name" value="Kazal-type serine protease inhibitors"/>
    <property type="match status" value="1"/>
</dbReference>
<feature type="domain" description="Kazal-like" evidence="8">
    <location>
        <begin position="274"/>
        <end position="328"/>
    </location>
</feature>
<dbReference type="InterPro" id="IPR036058">
    <property type="entry name" value="Kazal_dom_sf"/>
</dbReference>
<dbReference type="InterPro" id="IPR019786">
    <property type="entry name" value="Zinc_finger_PHD-type_CS"/>
</dbReference>
<evidence type="ECO:0000256" key="2">
    <source>
        <dbReference type="ARBA" id="ARBA00022771"/>
    </source>
</evidence>
<evidence type="ECO:0000259" key="7">
    <source>
        <dbReference type="PROSITE" id="PS50016"/>
    </source>
</evidence>
<reference evidence="9 10" key="1">
    <citation type="submission" date="2023-03" db="EMBL/GenBank/DDBJ databases">
        <title>Genome insight into feeding habits of ladybird beetles.</title>
        <authorList>
            <person name="Li H.-S."/>
            <person name="Huang Y.-H."/>
            <person name="Pang H."/>
        </authorList>
    </citation>
    <scope>NUCLEOTIDE SEQUENCE [LARGE SCALE GENOMIC DNA]</scope>
    <source>
        <strain evidence="9">SYSU_2023b</strain>
        <tissue evidence="9">Whole body</tissue>
    </source>
</reference>
<dbReference type="Pfam" id="PF07648">
    <property type="entry name" value="Kazal_2"/>
    <property type="match status" value="1"/>
</dbReference>
<dbReference type="PANTHER" id="PTHR10913:SF14">
    <property type="entry name" value="FOLLISTATIN-RELATED PROTEIN 5-LIKE PROTEIN"/>
    <property type="match status" value="1"/>
</dbReference>
<dbReference type="Gene3D" id="3.30.60.30">
    <property type="match status" value="1"/>
</dbReference>
<dbReference type="GO" id="GO:0030510">
    <property type="term" value="P:regulation of BMP signaling pathway"/>
    <property type="evidence" value="ECO:0007669"/>
    <property type="project" value="TreeGrafter"/>
</dbReference>
<gene>
    <name evidence="9" type="ORF">WA026_019929</name>
</gene>